<evidence type="ECO:0000313" key="2">
    <source>
        <dbReference type="Proteomes" id="UP001365128"/>
    </source>
</evidence>
<gene>
    <name evidence="1" type="ORF">IWX46DRAFT_588083</name>
</gene>
<proteinExistence type="predicted"/>
<comment type="caution">
    <text evidence="1">The sequence shown here is derived from an EMBL/GenBank/DDBJ whole genome shotgun (WGS) entry which is preliminary data.</text>
</comment>
<evidence type="ECO:0000313" key="1">
    <source>
        <dbReference type="EMBL" id="KAK7555777.1"/>
    </source>
</evidence>
<keyword evidence="2" id="KW-1185">Reference proteome</keyword>
<dbReference type="Proteomes" id="UP001365128">
    <property type="component" value="Unassembled WGS sequence"/>
</dbReference>
<organism evidence="1 2">
    <name type="scientific">Phyllosticta citricarpa</name>
    <dbReference type="NCBI Taxonomy" id="55181"/>
    <lineage>
        <taxon>Eukaryota</taxon>
        <taxon>Fungi</taxon>
        <taxon>Dikarya</taxon>
        <taxon>Ascomycota</taxon>
        <taxon>Pezizomycotina</taxon>
        <taxon>Dothideomycetes</taxon>
        <taxon>Dothideomycetes incertae sedis</taxon>
        <taxon>Botryosphaeriales</taxon>
        <taxon>Phyllostictaceae</taxon>
        <taxon>Phyllosticta</taxon>
    </lineage>
</organism>
<sequence>MNRMGRFSIAAFLFISNQRRLRAIRSHKVDVAPPVHGGMPVILSTSGELVFSPHAGSTVHSSKYVLAQFVSGVCDIRSGGVGNVSHVLSELSRYPEKIFWSLWSQNLVLL</sequence>
<accession>A0ABR1MPX3</accession>
<protein>
    <submittedName>
        <fullName evidence="1">Uncharacterized protein</fullName>
    </submittedName>
</protein>
<reference evidence="1 2" key="1">
    <citation type="submission" date="2024-04" db="EMBL/GenBank/DDBJ databases">
        <title>Phyllosticta paracitricarpa is synonymous to the EU quarantine fungus P. citricarpa based on phylogenomic analyses.</title>
        <authorList>
            <consortium name="Lawrence Berkeley National Laboratory"/>
            <person name="Van Ingen-Buijs V.A."/>
            <person name="Van Westerhoven A.C."/>
            <person name="Haridas S."/>
            <person name="Skiadas P."/>
            <person name="Martin F."/>
            <person name="Groenewald J.Z."/>
            <person name="Crous P.W."/>
            <person name="Seidl M.F."/>
        </authorList>
    </citation>
    <scope>NUCLEOTIDE SEQUENCE [LARGE SCALE GENOMIC DNA]</scope>
    <source>
        <strain evidence="1 2">CBS 122670</strain>
    </source>
</reference>
<name>A0ABR1MPX3_9PEZI</name>
<dbReference type="EMBL" id="JBBPDW010000002">
    <property type="protein sequence ID" value="KAK7555777.1"/>
    <property type="molecule type" value="Genomic_DNA"/>
</dbReference>